<dbReference type="NCBIfam" id="NF010675">
    <property type="entry name" value="PRK14072.1"/>
    <property type="match status" value="1"/>
</dbReference>
<comment type="subcellular location">
    <subcellularLocation>
        <location evidence="8">Cytoplasm</location>
    </subcellularLocation>
</comment>
<dbReference type="RefSeq" id="WP_184747547.1">
    <property type="nucleotide sequence ID" value="NZ_JACHGJ010000006.1"/>
</dbReference>
<evidence type="ECO:0000256" key="6">
    <source>
        <dbReference type="ARBA" id="ARBA00022842"/>
    </source>
</evidence>
<feature type="binding site" evidence="8">
    <location>
        <position position="13"/>
    </location>
    <ligand>
        <name>diphosphate</name>
        <dbReference type="ChEBI" id="CHEBI:33019"/>
    </ligand>
</feature>
<dbReference type="AlphaFoldDB" id="A0A841R7P5"/>
<dbReference type="UniPathway" id="UPA00109">
    <property type="reaction ID" value="UER00182"/>
</dbReference>
<dbReference type="GO" id="GO:0047334">
    <property type="term" value="F:diphosphate-fructose-6-phosphate 1-phosphotransferase activity"/>
    <property type="evidence" value="ECO:0007669"/>
    <property type="project" value="UniProtKB-EC"/>
</dbReference>
<proteinExistence type="inferred from homology"/>
<dbReference type="EMBL" id="JACHGJ010000006">
    <property type="protein sequence ID" value="MBB6481294.1"/>
    <property type="molecule type" value="Genomic_DNA"/>
</dbReference>
<keyword evidence="8" id="KW-0324">Glycolysis</keyword>
<dbReference type="GO" id="GO:0003872">
    <property type="term" value="F:6-phosphofructokinase activity"/>
    <property type="evidence" value="ECO:0007669"/>
    <property type="project" value="UniProtKB-UniRule"/>
</dbReference>
<feature type="site" description="Important for catalytic activity and substrate specificity; stabilizes the transition state when the phosphoryl donor is PPi; prevents ATP from binding by mimicking the alpha-phosphate group of ATP" evidence="8">
    <location>
        <position position="109"/>
    </location>
</feature>
<gene>
    <name evidence="8" type="primary">pfp</name>
    <name evidence="10" type="ORF">HNR50_002974</name>
</gene>
<keyword evidence="3 8" id="KW-0808">Transferase</keyword>
<dbReference type="GO" id="GO:0006002">
    <property type="term" value="P:fructose 6-phosphate metabolic process"/>
    <property type="evidence" value="ECO:0007669"/>
    <property type="project" value="InterPro"/>
</dbReference>
<dbReference type="InterPro" id="IPR022953">
    <property type="entry name" value="ATP_PFK"/>
</dbReference>
<comment type="pathway">
    <text evidence="8">Carbohydrate degradation; glycolysis; D-glyceraldehyde 3-phosphate and glycerone phosphate from D-glucose: step 3/4.</text>
</comment>
<comment type="cofactor">
    <cofactor evidence="1 8">
        <name>Mg(2+)</name>
        <dbReference type="ChEBI" id="CHEBI:18420"/>
    </cofactor>
</comment>
<dbReference type="PANTHER" id="PTHR45770">
    <property type="entry name" value="ATP-DEPENDENT 6-PHOSPHOFRUCTOKINASE 1"/>
    <property type="match status" value="1"/>
</dbReference>
<comment type="activity regulation">
    <text evidence="8">Non-allosteric.</text>
</comment>
<feature type="site" description="Important for catalytic activity; stabilizes the transition state when the phosphoryl donor is PPi" evidence="8">
    <location>
        <position position="135"/>
    </location>
</feature>
<comment type="similarity">
    <text evidence="8">Belongs to the phosphofructokinase type A (PFKA) family. PPi-dependent PFK group II subfamily. Clade 'B2' sub-subfamily.</text>
</comment>
<evidence type="ECO:0000259" key="9">
    <source>
        <dbReference type="Pfam" id="PF00365"/>
    </source>
</evidence>
<dbReference type="PIRSF" id="PIRSF036483">
    <property type="entry name" value="PFK_XF0274"/>
    <property type="match status" value="1"/>
</dbReference>
<keyword evidence="5 8" id="KW-0418">Kinase</keyword>
<keyword evidence="6 8" id="KW-0460">Magnesium</keyword>
<organism evidence="10 11">
    <name type="scientific">Spirochaeta isovalerica</name>
    <dbReference type="NCBI Taxonomy" id="150"/>
    <lineage>
        <taxon>Bacteria</taxon>
        <taxon>Pseudomonadati</taxon>
        <taxon>Spirochaetota</taxon>
        <taxon>Spirochaetia</taxon>
        <taxon>Spirochaetales</taxon>
        <taxon>Spirochaetaceae</taxon>
        <taxon>Spirochaeta</taxon>
    </lineage>
</organism>
<feature type="binding site" evidence="8">
    <location>
        <begin position="136"/>
        <end position="138"/>
    </location>
    <ligand>
        <name>substrate</name>
    </ligand>
</feature>
<dbReference type="EC" id="2.7.1.90" evidence="8"/>
<feature type="active site" description="Proton acceptor" evidence="8">
    <location>
        <position position="138"/>
    </location>
</feature>
<feature type="domain" description="Phosphofructokinase" evidence="9">
    <location>
        <begin position="7"/>
        <end position="322"/>
    </location>
</feature>
<keyword evidence="4 8" id="KW-0479">Metal-binding</keyword>
<protein>
    <recommendedName>
        <fullName evidence="8">Pyrophosphate--fructose 6-phosphate 1-phosphotransferase</fullName>
        <ecNumber evidence="8">2.7.1.90</ecNumber>
    </recommendedName>
    <alternativeName>
        <fullName evidence="8">6-phosphofructokinase, pyrophosphate dependent</fullName>
    </alternativeName>
    <alternativeName>
        <fullName evidence="8">PPi-dependent phosphofructokinase</fullName>
        <shortName evidence="8">PPi-PFK</shortName>
    </alternativeName>
    <alternativeName>
        <fullName evidence="8">Pyrophosphate-dependent 6-phosphofructose-1-kinase</fullName>
    </alternativeName>
</protein>
<dbReference type="Proteomes" id="UP000587760">
    <property type="component" value="Unassembled WGS sequence"/>
</dbReference>
<dbReference type="InterPro" id="IPR050929">
    <property type="entry name" value="PFKA"/>
</dbReference>
<dbReference type="Gene3D" id="3.40.50.460">
    <property type="entry name" value="Phosphofructokinase domain"/>
    <property type="match status" value="1"/>
</dbReference>
<accession>A0A841R7P5</accession>
<comment type="caution">
    <text evidence="10">The sequence shown here is derived from an EMBL/GenBank/DDBJ whole genome shotgun (WGS) entry which is preliminary data.</text>
</comment>
<dbReference type="InterPro" id="IPR011404">
    <property type="entry name" value="PPi-PFK"/>
</dbReference>
<comment type="catalytic activity">
    <reaction evidence="7 8">
        <text>beta-D-fructose 6-phosphate + diphosphate = beta-D-fructose 1,6-bisphosphate + phosphate + H(+)</text>
        <dbReference type="Rhea" id="RHEA:13613"/>
        <dbReference type="ChEBI" id="CHEBI:15378"/>
        <dbReference type="ChEBI" id="CHEBI:32966"/>
        <dbReference type="ChEBI" id="CHEBI:33019"/>
        <dbReference type="ChEBI" id="CHEBI:43474"/>
        <dbReference type="ChEBI" id="CHEBI:57634"/>
        <dbReference type="EC" id="2.7.1.90"/>
    </reaction>
</comment>
<evidence type="ECO:0000256" key="7">
    <source>
        <dbReference type="ARBA" id="ARBA00048072"/>
    </source>
</evidence>
<dbReference type="GO" id="GO:0046872">
    <property type="term" value="F:metal ion binding"/>
    <property type="evidence" value="ECO:0007669"/>
    <property type="project" value="UniProtKB-KW"/>
</dbReference>
<evidence type="ECO:0000256" key="5">
    <source>
        <dbReference type="ARBA" id="ARBA00022777"/>
    </source>
</evidence>
<name>A0A841R7P5_9SPIO</name>
<dbReference type="PRINTS" id="PR00476">
    <property type="entry name" value="PHFRCTKINASE"/>
</dbReference>
<reference evidence="10 11" key="1">
    <citation type="submission" date="2020-08" db="EMBL/GenBank/DDBJ databases">
        <title>Genomic Encyclopedia of Type Strains, Phase IV (KMG-IV): sequencing the most valuable type-strain genomes for metagenomic binning, comparative biology and taxonomic classification.</title>
        <authorList>
            <person name="Goeker M."/>
        </authorList>
    </citation>
    <scope>NUCLEOTIDE SEQUENCE [LARGE SCALE GENOMIC DNA]</scope>
    <source>
        <strain evidence="10 11">DSM 2461</strain>
    </source>
</reference>
<evidence type="ECO:0000313" key="11">
    <source>
        <dbReference type="Proteomes" id="UP000587760"/>
    </source>
</evidence>
<dbReference type="HAMAP" id="MF_01978">
    <property type="entry name" value="Phosphofructokinase_II_B2"/>
    <property type="match status" value="1"/>
</dbReference>
<keyword evidence="11" id="KW-1185">Reference proteome</keyword>
<evidence type="ECO:0000256" key="3">
    <source>
        <dbReference type="ARBA" id="ARBA00022679"/>
    </source>
</evidence>
<evidence type="ECO:0000313" key="10">
    <source>
        <dbReference type="EMBL" id="MBB6481294.1"/>
    </source>
</evidence>
<feature type="binding site" evidence="8">
    <location>
        <position position="108"/>
    </location>
    <ligand>
        <name>Mg(2+)</name>
        <dbReference type="ChEBI" id="CHEBI:18420"/>
        <note>catalytic</note>
    </ligand>
</feature>
<evidence type="ECO:0000256" key="1">
    <source>
        <dbReference type="ARBA" id="ARBA00001946"/>
    </source>
</evidence>
<dbReference type="SUPFAM" id="SSF53784">
    <property type="entry name" value="Phosphofructokinase"/>
    <property type="match status" value="1"/>
</dbReference>
<dbReference type="GO" id="GO:0005737">
    <property type="term" value="C:cytoplasm"/>
    <property type="evidence" value="ECO:0007669"/>
    <property type="project" value="UniProtKB-SubCell"/>
</dbReference>
<keyword evidence="8" id="KW-0963">Cytoplasm</keyword>
<dbReference type="InterPro" id="IPR035966">
    <property type="entry name" value="PKF_sf"/>
</dbReference>
<sequence length="400" mass="43603">MIKGNAVVGQSGGPTSVINSSLAGVMSAVKNTANIETLYGMHFGIEGFMKEDLWDLSAQSDSVIDGLRQTPSSALGSSRHKVQESDFPRILEVFKKFNIRYFFLIGGNDTMDTIHRVEEYCSREGYELYGVGIPKTVDNDLYGTDHTPGFASAARYNALSVQQAGALARDMKKVDQFVVYQTIGRDAGWLAAATVLAKKQEDDAPHLIYCPERVFDADKFIEDAGKCIDKYGWVSVVVSEGLKYADGTPVSASQDADKFGNTEFGAMGGASVGLNVHKLLSNKLGLRGEFQITESLIMSAIDRAIPEDLQRAFDCGVKAVELAAAGTSAVMVTIEREEKEGKVSFQYGTAPLSSVAVRAKSMPEDYINEEGNFVTDKFLDYIKPLIPELPAFTRLEDKFA</sequence>
<dbReference type="Gene3D" id="3.40.50.450">
    <property type="match status" value="1"/>
</dbReference>
<comment type="subunit">
    <text evidence="8">Homodimer.</text>
</comment>
<evidence type="ECO:0000256" key="8">
    <source>
        <dbReference type="HAMAP-Rule" id="MF_01978"/>
    </source>
</evidence>
<feature type="binding site" evidence="8">
    <location>
        <position position="240"/>
    </location>
    <ligand>
        <name>substrate</name>
    </ligand>
</feature>
<comment type="function">
    <text evidence="2 8">Catalyzes the phosphorylation of D-fructose 6-phosphate, the first committing step of glycolysis. Uses inorganic phosphate (PPi) as phosphoryl donor instead of ATP like common ATP-dependent phosphofructokinases (ATP-PFKs), which renders the reaction reversible, and can thus function both in glycolysis and gluconeogenesis. Consistently, PPi-PFK can replace the enzymes of both the forward (ATP-PFK) and reverse (fructose-bisphosphatase (FBPase)) reactions.</text>
</comment>
<dbReference type="Pfam" id="PF00365">
    <property type="entry name" value="PFK"/>
    <property type="match status" value="1"/>
</dbReference>
<comment type="caution">
    <text evidence="8">Lacks conserved residue(s) required for the propagation of feature annotation.</text>
</comment>
<dbReference type="InterPro" id="IPR000023">
    <property type="entry name" value="Phosphofructokinase_dom"/>
</dbReference>
<evidence type="ECO:0000256" key="4">
    <source>
        <dbReference type="ARBA" id="ARBA00022723"/>
    </source>
</evidence>
<evidence type="ECO:0000256" key="2">
    <source>
        <dbReference type="ARBA" id="ARBA00003138"/>
    </source>
</evidence>